<reference evidence="1 2" key="1">
    <citation type="submission" date="2020-08" db="EMBL/GenBank/DDBJ databases">
        <title>Genomic Encyclopedia of Type Strains, Phase III (KMG-III): the genomes of soil and plant-associated and newly described type strains.</title>
        <authorList>
            <person name="Whitman W."/>
        </authorList>
    </citation>
    <scope>NUCLEOTIDE SEQUENCE [LARGE SCALE GENOMIC DNA]</scope>
    <source>
        <strain evidence="1 2">CECT 4113</strain>
    </source>
</reference>
<organism evidence="1 2">
    <name type="scientific">Rhizobium pisi</name>
    <dbReference type="NCBI Taxonomy" id="574561"/>
    <lineage>
        <taxon>Bacteria</taxon>
        <taxon>Pseudomonadati</taxon>
        <taxon>Pseudomonadota</taxon>
        <taxon>Alphaproteobacteria</taxon>
        <taxon>Hyphomicrobiales</taxon>
        <taxon>Rhizobiaceae</taxon>
        <taxon>Rhizobium/Agrobacterium group</taxon>
        <taxon>Rhizobium</taxon>
    </lineage>
</organism>
<dbReference type="AlphaFoldDB" id="A0A7W5G1N3"/>
<evidence type="ECO:0000313" key="2">
    <source>
        <dbReference type="Proteomes" id="UP000518315"/>
    </source>
</evidence>
<name>A0A7W5G1N3_9HYPH</name>
<evidence type="ECO:0008006" key="3">
    <source>
        <dbReference type="Google" id="ProtNLM"/>
    </source>
</evidence>
<protein>
    <recommendedName>
        <fullName evidence="3">DUF4242 domain-containing protein</fullName>
    </recommendedName>
</protein>
<accession>A0A7W5G1N3</accession>
<dbReference type="InterPro" id="IPR042557">
    <property type="entry name" value="SCO4226"/>
</dbReference>
<sequence length="111" mass="12207">MDDGGREYFAAACLTPKETIMSQYMVERHLPGITPEQLTAAASRAKAVTAKLTDEGKPVRYLRSTFVPSEEKSFCLFEAPSAERVREANVLAEIPLLRIIEVAHIAADDLA</sequence>
<comment type="caution">
    <text evidence="1">The sequence shown here is derived from an EMBL/GenBank/DDBJ whole genome shotgun (WGS) entry which is preliminary data.</text>
</comment>
<proteinExistence type="predicted"/>
<dbReference type="InterPro" id="IPR025336">
    <property type="entry name" value="SCO4226-like"/>
</dbReference>
<dbReference type="Gene3D" id="3.30.70.3090">
    <property type="entry name" value="ORF SCO4226, nickel-binding ferredoxin-like monomer"/>
    <property type="match status" value="1"/>
</dbReference>
<dbReference type="Pfam" id="PF14026">
    <property type="entry name" value="SCO4226-like"/>
    <property type="match status" value="1"/>
</dbReference>
<gene>
    <name evidence="1" type="ORF">FHS26_004683</name>
</gene>
<dbReference type="Proteomes" id="UP000518315">
    <property type="component" value="Unassembled WGS sequence"/>
</dbReference>
<keyword evidence="2" id="KW-1185">Reference proteome</keyword>
<evidence type="ECO:0000313" key="1">
    <source>
        <dbReference type="EMBL" id="MBB3136925.1"/>
    </source>
</evidence>
<dbReference type="EMBL" id="JACHXH010000018">
    <property type="protein sequence ID" value="MBB3136925.1"/>
    <property type="molecule type" value="Genomic_DNA"/>
</dbReference>